<keyword evidence="9" id="KW-0521">NADP</keyword>
<dbReference type="InterPro" id="IPR000768">
    <property type="entry name" value="ART"/>
</dbReference>
<dbReference type="GO" id="GO:0016779">
    <property type="term" value="F:nucleotidyltransferase activity"/>
    <property type="evidence" value="ECO:0007669"/>
    <property type="project" value="UniProtKB-KW"/>
</dbReference>
<accession>A0A815D2C2</accession>
<name>A0A815D2C2_9BILA</name>
<dbReference type="EMBL" id="CAJNOG010000558">
    <property type="protein sequence ID" value="CAF1295657.1"/>
    <property type="molecule type" value="Genomic_DNA"/>
</dbReference>
<evidence type="ECO:0000313" key="11">
    <source>
        <dbReference type="EMBL" id="CAF3568456.1"/>
    </source>
</evidence>
<comment type="catalytic activity">
    <reaction evidence="7 9">
        <text>L-arginyl-[protein] + NAD(+) = N(omega)-(ADP-D-ribosyl)-L-arginyl-[protein] + nicotinamide + H(+)</text>
        <dbReference type="Rhea" id="RHEA:19149"/>
        <dbReference type="Rhea" id="RHEA-COMP:10532"/>
        <dbReference type="Rhea" id="RHEA-COMP:15087"/>
        <dbReference type="ChEBI" id="CHEBI:15378"/>
        <dbReference type="ChEBI" id="CHEBI:17154"/>
        <dbReference type="ChEBI" id="CHEBI:29965"/>
        <dbReference type="ChEBI" id="CHEBI:57540"/>
        <dbReference type="ChEBI" id="CHEBI:142554"/>
        <dbReference type="EC" id="2.4.2.31"/>
    </reaction>
</comment>
<evidence type="ECO:0000256" key="3">
    <source>
        <dbReference type="ARBA" id="ARBA00022679"/>
    </source>
</evidence>
<dbReference type="Gene3D" id="1.25.40.10">
    <property type="entry name" value="Tetratricopeptide repeat domain"/>
    <property type="match status" value="2"/>
</dbReference>
<evidence type="ECO:0000256" key="7">
    <source>
        <dbReference type="ARBA" id="ARBA00047597"/>
    </source>
</evidence>
<comment type="similarity">
    <text evidence="1 9">Belongs to the Arg-specific ADP-ribosyltransferase family.</text>
</comment>
<feature type="repeat" description="TPR" evidence="8">
    <location>
        <begin position="539"/>
        <end position="572"/>
    </location>
</feature>
<dbReference type="Proteomes" id="UP000663845">
    <property type="component" value="Unassembled WGS sequence"/>
</dbReference>
<sequence>MTATACTSRSFQTHQPRQRTAQSYSVIWVDGNVDEAHSDCQNILEQLRHVVNHVTICKEPEHSIKCLNNIDDQKVFIISSNDLGQDLVPQIHSMKNVHAIYIFCENKEKHEQWTKQWSKIKDVFTEIKPLCESLRKMAHQCDHNAIPMSFVSKQMAPLAAASNQPNLDQLEPTFMYSLLFKDIVLEIDDDDTKSVKDLVAYCRLQNVSESQLNEFQDEYRKRSTIWVYSRSSFLYSMLNRALRTFDIEAMIKMGFFIRNLHRQLESLQKEQLNIYKHEFMVYRGQGLTQQAFQHLLEIKDGLLSFNSFLSTSKEQQVAMIFAESILDLDNEIVGVIFMIRINLSQMTTFTTPFACVEHCSAFPQEDEILFSMHTVFRVRDIQQSIRNNRLWEVQLTLTDDNDSELADLTKRMKEEIVGKQWYRMGQLVLQVGEFYQAEILYNELLKTASSDSDRADIYQRLAETKYWQGQYKEVILFSKKSLEISHSTLAKDDSSDANTYNYMGLAYDSMGDYSKAVEFYEKSLEIRENVLPPNHSDLSQSYNNIALVYNNMGDYLKALGFYEKSIKIKEIALPSNHPDLAMSYNNIGLVYNNMGAYSKALEFNEKSHETFEKVLHPNHPYLAFTFSRFGRVYRGIKDYTKALHYFEKCIVIREQSLPEKHPKVAEVYSDTGDVHRLMGDYERALSFHRKALIIQENIQCNPLECATTYVNLGETYREMKEYAAALTYFQKGLDIRENKLPKNHLDLAAVYHNFSKLYLSTEQYSLAMKNVQQAIDIIQMKLPSTHHHLVQYTQTFEKIRKKT</sequence>
<proteinExistence type="inferred from homology"/>
<keyword evidence="9" id="KW-0520">NAD</keyword>
<dbReference type="PANTHER" id="PTHR45641:SF19">
    <property type="entry name" value="NEPHROCYSTIN-3"/>
    <property type="match status" value="1"/>
</dbReference>
<evidence type="ECO:0000256" key="4">
    <source>
        <dbReference type="ARBA" id="ARBA00022695"/>
    </source>
</evidence>
<dbReference type="SUPFAM" id="SSF56399">
    <property type="entry name" value="ADP-ribosylation"/>
    <property type="match status" value="1"/>
</dbReference>
<dbReference type="PROSITE" id="PS51996">
    <property type="entry name" value="TR_MART"/>
    <property type="match status" value="1"/>
</dbReference>
<dbReference type="PROSITE" id="PS50005">
    <property type="entry name" value="TPR"/>
    <property type="match status" value="5"/>
</dbReference>
<evidence type="ECO:0000313" key="10">
    <source>
        <dbReference type="EMBL" id="CAF1295657.1"/>
    </source>
</evidence>
<keyword evidence="2 9" id="KW-0328">Glycosyltransferase</keyword>
<gene>
    <name evidence="10" type="ORF">JYZ213_LOCUS32023</name>
    <name evidence="11" type="ORF">OXD698_LOCUS4779</name>
</gene>
<dbReference type="Proteomes" id="UP000663844">
    <property type="component" value="Unassembled WGS sequence"/>
</dbReference>
<dbReference type="Pfam" id="PF13424">
    <property type="entry name" value="TPR_12"/>
    <property type="match status" value="3"/>
</dbReference>
<dbReference type="Gene3D" id="3.90.176.10">
    <property type="entry name" value="Toxin ADP-ribosyltransferase, Chain A, domain 1"/>
    <property type="match status" value="1"/>
</dbReference>
<feature type="repeat" description="TPR" evidence="8">
    <location>
        <begin position="665"/>
        <end position="698"/>
    </location>
</feature>
<dbReference type="EMBL" id="CAJOAZ010000186">
    <property type="protein sequence ID" value="CAF3568456.1"/>
    <property type="molecule type" value="Genomic_DNA"/>
</dbReference>
<evidence type="ECO:0000256" key="8">
    <source>
        <dbReference type="PROSITE-ProRule" id="PRU00339"/>
    </source>
</evidence>
<dbReference type="PROSITE" id="PS50293">
    <property type="entry name" value="TPR_REGION"/>
    <property type="match status" value="2"/>
</dbReference>
<reference evidence="10" key="1">
    <citation type="submission" date="2021-02" db="EMBL/GenBank/DDBJ databases">
        <authorList>
            <person name="Nowell W R."/>
        </authorList>
    </citation>
    <scope>NUCLEOTIDE SEQUENCE</scope>
</reference>
<dbReference type="InterPro" id="IPR011990">
    <property type="entry name" value="TPR-like_helical_dom_sf"/>
</dbReference>
<dbReference type="InterPro" id="IPR019734">
    <property type="entry name" value="TPR_rpt"/>
</dbReference>
<keyword evidence="4" id="KW-0548">Nucleotidyltransferase</keyword>
<evidence type="ECO:0000256" key="5">
    <source>
        <dbReference type="ARBA" id="ARBA00022737"/>
    </source>
</evidence>
<evidence type="ECO:0000256" key="6">
    <source>
        <dbReference type="ARBA" id="ARBA00022803"/>
    </source>
</evidence>
<evidence type="ECO:0000256" key="1">
    <source>
        <dbReference type="ARBA" id="ARBA00009558"/>
    </source>
</evidence>
<dbReference type="SUPFAM" id="SSF48452">
    <property type="entry name" value="TPR-like"/>
    <property type="match status" value="2"/>
</dbReference>
<feature type="repeat" description="TPR" evidence="8">
    <location>
        <begin position="497"/>
        <end position="530"/>
    </location>
</feature>
<evidence type="ECO:0000256" key="9">
    <source>
        <dbReference type="RuleBase" id="RU361228"/>
    </source>
</evidence>
<dbReference type="AlphaFoldDB" id="A0A815D2C2"/>
<dbReference type="EC" id="2.4.2.31" evidence="9"/>
<feature type="repeat" description="TPR" evidence="8">
    <location>
        <begin position="623"/>
        <end position="656"/>
    </location>
</feature>
<dbReference type="GO" id="GO:0106274">
    <property type="term" value="F:NAD+-protein-arginine ADP-ribosyltransferase activity"/>
    <property type="evidence" value="ECO:0007669"/>
    <property type="project" value="UniProtKB-EC"/>
</dbReference>
<dbReference type="Pfam" id="PF01129">
    <property type="entry name" value="ART"/>
    <property type="match status" value="1"/>
</dbReference>
<comment type="caution">
    <text evidence="10">The sequence shown here is derived from an EMBL/GenBank/DDBJ whole genome shotgun (WGS) entry which is preliminary data.</text>
</comment>
<keyword evidence="3 9" id="KW-0808">Transferase</keyword>
<feature type="repeat" description="TPR" evidence="8">
    <location>
        <begin position="706"/>
        <end position="739"/>
    </location>
</feature>
<keyword evidence="5" id="KW-0677">Repeat</keyword>
<evidence type="ECO:0000313" key="12">
    <source>
        <dbReference type="Proteomes" id="UP000663845"/>
    </source>
</evidence>
<evidence type="ECO:0000256" key="2">
    <source>
        <dbReference type="ARBA" id="ARBA00022676"/>
    </source>
</evidence>
<dbReference type="PANTHER" id="PTHR45641">
    <property type="entry name" value="TETRATRICOPEPTIDE REPEAT PROTEIN (AFU_ORTHOLOGUE AFUA_6G03870)"/>
    <property type="match status" value="1"/>
</dbReference>
<protein>
    <recommendedName>
        <fullName evidence="9">NAD(P)(+)--arginine ADP-ribosyltransferase</fullName>
        <ecNumber evidence="9">2.4.2.31</ecNumber>
    </recommendedName>
    <alternativeName>
        <fullName evidence="9">Mono(ADP-ribosyl)transferase</fullName>
    </alternativeName>
</protein>
<dbReference type="SMART" id="SM00028">
    <property type="entry name" value="TPR"/>
    <property type="match status" value="9"/>
</dbReference>
<organism evidence="10 12">
    <name type="scientific">Adineta steineri</name>
    <dbReference type="NCBI Taxonomy" id="433720"/>
    <lineage>
        <taxon>Eukaryota</taxon>
        <taxon>Metazoa</taxon>
        <taxon>Spiralia</taxon>
        <taxon>Gnathifera</taxon>
        <taxon>Rotifera</taxon>
        <taxon>Eurotatoria</taxon>
        <taxon>Bdelloidea</taxon>
        <taxon>Adinetida</taxon>
        <taxon>Adinetidae</taxon>
        <taxon>Adineta</taxon>
    </lineage>
</organism>
<keyword evidence="6 8" id="KW-0802">TPR repeat</keyword>